<proteinExistence type="predicted"/>
<reference evidence="1 2" key="1">
    <citation type="submission" date="2017-06" db="EMBL/GenBank/DDBJ databases">
        <title>Origin of plasmid-mediated fosfomycin resistance gene fosA3.</title>
        <authorList>
            <person name="Ito R."/>
            <person name="Pacey M.P."/>
            <person name="Doi Y."/>
        </authorList>
    </citation>
    <scope>NUCLEOTIDE SEQUENCE [LARGE SCALE GENOMIC DNA]</scope>
    <source>
        <strain evidence="1 2">YDC799</strain>
    </source>
</reference>
<name>A0A248KK82_9ENTR</name>
<evidence type="ECO:0000313" key="1">
    <source>
        <dbReference type="EMBL" id="ASG63949.1"/>
    </source>
</evidence>
<dbReference type="EMBL" id="CP022114">
    <property type="protein sequence ID" value="ASG63949.1"/>
    <property type="molecule type" value="Genomic_DNA"/>
</dbReference>
<organism evidence="1 2">
    <name type="scientific">Kluyvera genomosp. 3</name>
    <dbReference type="NCBI Taxonomy" id="2774055"/>
    <lineage>
        <taxon>Bacteria</taxon>
        <taxon>Pseudomonadati</taxon>
        <taxon>Pseudomonadota</taxon>
        <taxon>Gammaproteobacteria</taxon>
        <taxon>Enterobacterales</taxon>
        <taxon>Enterobacteriaceae</taxon>
        <taxon>Kluyvera</taxon>
    </lineage>
</organism>
<protein>
    <submittedName>
        <fullName evidence="1">Uncharacterized protein</fullName>
    </submittedName>
</protein>
<dbReference type="AlphaFoldDB" id="A0A248KK82"/>
<gene>
    <name evidence="1" type="ORF">CEW81_18345</name>
</gene>
<sequence>MAADTQNKLNSAAHLLAEIKDVLGRLEIAKIETYLDTLKVSADAADKLANNAIEQEKEASQA</sequence>
<accession>A0A248KK82</accession>
<evidence type="ECO:0000313" key="2">
    <source>
        <dbReference type="Proteomes" id="UP000197098"/>
    </source>
</evidence>
<dbReference type="Proteomes" id="UP000197098">
    <property type="component" value="Chromosome"/>
</dbReference>